<accession>A0A859FBS2</accession>
<dbReference type="AlphaFoldDB" id="A0A859FBS2"/>
<protein>
    <submittedName>
        <fullName evidence="2">Uncharacterized protein</fullName>
    </submittedName>
</protein>
<sequence>MSKTKIKYTYITNLVFYSIGGVLVNYWFWTAFFDPNGYGIEWGLARGMVILGIGASLLFLHLSYLSKKIIFEGRFLR</sequence>
<keyword evidence="3" id="KW-1185">Reference proteome</keyword>
<reference evidence="3" key="1">
    <citation type="submission" date="2019-07" db="EMBL/GenBank/DDBJ databases">
        <title>Bacillus alkalisoli sp. nov. isolated from saline soil.</title>
        <authorList>
            <person name="Sun J.-Q."/>
            <person name="Xu L."/>
        </authorList>
    </citation>
    <scope>NUCLEOTIDE SEQUENCE [LARGE SCALE GENOMIC DNA]</scope>
    <source>
        <strain evidence="3">M4U3P1</strain>
    </source>
</reference>
<feature type="transmembrane region" description="Helical" evidence="1">
    <location>
        <begin position="44"/>
        <end position="65"/>
    </location>
</feature>
<keyword evidence="1" id="KW-0812">Transmembrane</keyword>
<evidence type="ECO:0000313" key="2">
    <source>
        <dbReference type="EMBL" id="QKS69984.1"/>
    </source>
</evidence>
<evidence type="ECO:0000313" key="3">
    <source>
        <dbReference type="Proteomes" id="UP000318138"/>
    </source>
</evidence>
<feature type="transmembrane region" description="Helical" evidence="1">
    <location>
        <begin position="12"/>
        <end position="32"/>
    </location>
</feature>
<keyword evidence="1" id="KW-1133">Transmembrane helix</keyword>
<dbReference type="KEGG" id="psua:FLK61_24730"/>
<keyword evidence="1" id="KW-0472">Membrane</keyword>
<dbReference type="EMBL" id="CP041372">
    <property type="protein sequence ID" value="QKS69984.1"/>
    <property type="molecule type" value="Genomic_DNA"/>
</dbReference>
<gene>
    <name evidence="2" type="ORF">FLK61_24730</name>
</gene>
<proteinExistence type="predicted"/>
<name>A0A859FBS2_9BACI</name>
<dbReference type="Proteomes" id="UP000318138">
    <property type="component" value="Chromosome"/>
</dbReference>
<evidence type="ECO:0000256" key="1">
    <source>
        <dbReference type="SAM" id="Phobius"/>
    </source>
</evidence>
<organism evidence="2 3">
    <name type="scientific">Paenalkalicoccus suaedae</name>
    <dbReference type="NCBI Taxonomy" id="2592382"/>
    <lineage>
        <taxon>Bacteria</taxon>
        <taxon>Bacillati</taxon>
        <taxon>Bacillota</taxon>
        <taxon>Bacilli</taxon>
        <taxon>Bacillales</taxon>
        <taxon>Bacillaceae</taxon>
        <taxon>Paenalkalicoccus</taxon>
    </lineage>
</organism>